<dbReference type="Proteomes" id="UP000256686">
    <property type="component" value="Unassembled WGS sequence"/>
</dbReference>
<organism evidence="1 2">
    <name type="scientific">Chryseobacterium pennae</name>
    <dbReference type="NCBI Taxonomy" id="2258962"/>
    <lineage>
        <taxon>Bacteria</taxon>
        <taxon>Pseudomonadati</taxon>
        <taxon>Bacteroidota</taxon>
        <taxon>Flavobacteriia</taxon>
        <taxon>Flavobacteriales</taxon>
        <taxon>Weeksellaceae</taxon>
        <taxon>Chryseobacterium group</taxon>
        <taxon>Chryseobacterium</taxon>
    </lineage>
</organism>
<dbReference type="AlphaFoldDB" id="A0A3D9CB71"/>
<protein>
    <submittedName>
        <fullName evidence="1">Uncharacterized protein</fullName>
    </submittedName>
</protein>
<keyword evidence="2" id="KW-1185">Reference proteome</keyword>
<evidence type="ECO:0000313" key="1">
    <source>
        <dbReference type="EMBL" id="REC62984.1"/>
    </source>
</evidence>
<dbReference type="EMBL" id="QNVT01000005">
    <property type="protein sequence ID" value="REC62984.1"/>
    <property type="molecule type" value="Genomic_DNA"/>
</dbReference>
<proteinExistence type="predicted"/>
<comment type="caution">
    <text evidence="1">The sequence shown here is derived from an EMBL/GenBank/DDBJ whole genome shotgun (WGS) entry which is preliminary data.</text>
</comment>
<accession>A0A3D9CB71</accession>
<reference evidence="2" key="1">
    <citation type="submission" date="2018-06" db="EMBL/GenBank/DDBJ databases">
        <authorList>
            <person name="Lum Nde A."/>
            <person name="Hugo C."/>
        </authorList>
    </citation>
    <scope>NUCLEOTIDE SEQUENCE [LARGE SCALE GENOMIC DNA]</scope>
    <source>
        <strain evidence="2">1_F178</strain>
    </source>
</reference>
<gene>
    <name evidence="1" type="ORF">DRF65_07050</name>
</gene>
<name>A0A3D9CB71_9FLAO</name>
<sequence>MTVSEWLDKAKQLLNICNYEISVRNGNKIMINTHMMTLTELEDEIHYRHGIAPVSYKEASDILSNMIGLVLSGQKTPPLIPG</sequence>
<dbReference type="RefSeq" id="WP_115970064.1">
    <property type="nucleotide sequence ID" value="NZ_QNVT01000005.1"/>
</dbReference>
<evidence type="ECO:0000313" key="2">
    <source>
        <dbReference type="Proteomes" id="UP000256686"/>
    </source>
</evidence>